<evidence type="ECO:0000313" key="2">
    <source>
        <dbReference type="EMBL" id="MCS5734457.1"/>
    </source>
</evidence>
<sequence>MSTRPQHSGALVIVPGIGMSHRYSARLRAMLARTHHVVSLDLPGFAGRRRAAPRMSVPDYAAAIARALDRQQICRATIIGHSMGSQFAVELARVRPSLVERLVLAAPVVDPARRTARQQSLDLVRDLVVESPSSAALVTGDFLRTGPRYFFTELRAMLDYRIEAGISEVACPVLVLRGENDPIARRGWCHDLAASARDGRVIEIAGAGHVLQHTATRAVATAIAEFHAAGPRADGAAKRAR</sequence>
<evidence type="ECO:0000313" key="3">
    <source>
        <dbReference type="Proteomes" id="UP001165586"/>
    </source>
</evidence>
<protein>
    <submittedName>
        <fullName evidence="2">Alpha/beta hydrolase</fullName>
    </submittedName>
</protein>
<evidence type="ECO:0000259" key="1">
    <source>
        <dbReference type="Pfam" id="PF12697"/>
    </source>
</evidence>
<dbReference type="GO" id="GO:0016787">
    <property type="term" value="F:hydrolase activity"/>
    <property type="evidence" value="ECO:0007669"/>
    <property type="project" value="UniProtKB-KW"/>
</dbReference>
<proteinExistence type="predicted"/>
<keyword evidence="3" id="KW-1185">Reference proteome</keyword>
<dbReference type="SUPFAM" id="SSF53474">
    <property type="entry name" value="alpha/beta-Hydrolases"/>
    <property type="match status" value="1"/>
</dbReference>
<dbReference type="PANTHER" id="PTHR43798">
    <property type="entry name" value="MONOACYLGLYCEROL LIPASE"/>
    <property type="match status" value="1"/>
</dbReference>
<dbReference type="Pfam" id="PF12697">
    <property type="entry name" value="Abhydrolase_6"/>
    <property type="match status" value="1"/>
</dbReference>
<dbReference type="InterPro" id="IPR050266">
    <property type="entry name" value="AB_hydrolase_sf"/>
</dbReference>
<gene>
    <name evidence="2" type="ORF">N1032_11980</name>
</gene>
<feature type="domain" description="AB hydrolase-1" evidence="1">
    <location>
        <begin position="11"/>
        <end position="221"/>
    </location>
</feature>
<keyword evidence="2" id="KW-0378">Hydrolase</keyword>
<accession>A0ABT2H3H4</accession>
<dbReference type="PANTHER" id="PTHR43798:SF33">
    <property type="entry name" value="HYDROLASE, PUTATIVE (AFU_ORTHOLOGUE AFUA_2G14860)-RELATED"/>
    <property type="match status" value="1"/>
</dbReference>
<reference evidence="2" key="1">
    <citation type="submission" date="2022-08" db="EMBL/GenBank/DDBJ databases">
        <authorList>
            <person name="Deng Y."/>
            <person name="Han X.-F."/>
            <person name="Zhang Y.-Q."/>
        </authorList>
    </citation>
    <scope>NUCLEOTIDE SEQUENCE</scope>
    <source>
        <strain evidence="2">CPCC 203386</strain>
    </source>
</reference>
<dbReference type="Proteomes" id="UP001165586">
    <property type="component" value="Unassembled WGS sequence"/>
</dbReference>
<dbReference type="EMBL" id="JANLCJ010000004">
    <property type="protein sequence ID" value="MCS5734457.1"/>
    <property type="molecule type" value="Genomic_DNA"/>
</dbReference>
<organism evidence="2 3">
    <name type="scientific">Herbiconiux daphne</name>
    <dbReference type="NCBI Taxonomy" id="2970914"/>
    <lineage>
        <taxon>Bacteria</taxon>
        <taxon>Bacillati</taxon>
        <taxon>Actinomycetota</taxon>
        <taxon>Actinomycetes</taxon>
        <taxon>Micrococcales</taxon>
        <taxon>Microbacteriaceae</taxon>
        <taxon>Herbiconiux</taxon>
    </lineage>
</organism>
<dbReference type="InterPro" id="IPR029058">
    <property type="entry name" value="AB_hydrolase_fold"/>
</dbReference>
<dbReference type="InterPro" id="IPR000073">
    <property type="entry name" value="AB_hydrolase_1"/>
</dbReference>
<dbReference type="Gene3D" id="3.40.50.1820">
    <property type="entry name" value="alpha/beta hydrolase"/>
    <property type="match status" value="1"/>
</dbReference>
<name>A0ABT2H3H4_9MICO</name>
<comment type="caution">
    <text evidence="2">The sequence shown here is derived from an EMBL/GenBank/DDBJ whole genome shotgun (WGS) entry which is preliminary data.</text>
</comment>
<dbReference type="RefSeq" id="WP_259539323.1">
    <property type="nucleotide sequence ID" value="NZ_JANLCJ010000004.1"/>
</dbReference>